<protein>
    <recommendedName>
        <fullName evidence="2">DUF6534 domain-containing protein</fullName>
    </recommendedName>
</protein>
<sequence>MNMNSTYGSAFIGLIVASMCVVLFLYLPSVLKDYRIDYTAQRSSKHISISVEKIQLEGSPSSLYPGYCPPYTVYNNSLLVGLESISFVPLFKVERRHLITNFSDVSSLDNLTWSMNAQTGFNGLIALIVECIFARRVFIRAVFDDPIKHDAHSLPVSKNGFITTTIWVTSAGNGSSAAADILIAASLCFYLSKNRTGHRKTDSLITTLIGYSLTTGLVSSLIRIVIVITFATMPNNYIWLAFCWVGGKCYVNSFLASLNCRNSLRDKATQSPDTTSPQLTTFQAASAGTLHLPARALSKTQSLMPLIIKSTTTKTEGDAITKRVFGRNFIL</sequence>
<keyword evidence="1" id="KW-1133">Transmembrane helix</keyword>
<keyword evidence="1" id="KW-0472">Membrane</keyword>
<dbReference type="PANTHER" id="PTHR40465:SF1">
    <property type="entry name" value="DUF6534 DOMAIN-CONTAINING PROTEIN"/>
    <property type="match status" value="1"/>
</dbReference>
<dbReference type="AlphaFoldDB" id="A0AA39PMZ3"/>
<keyword evidence="1" id="KW-0812">Transmembrane</keyword>
<evidence type="ECO:0000313" key="4">
    <source>
        <dbReference type="Proteomes" id="UP001175227"/>
    </source>
</evidence>
<keyword evidence="4" id="KW-1185">Reference proteome</keyword>
<evidence type="ECO:0000313" key="3">
    <source>
        <dbReference type="EMBL" id="KAK0487300.1"/>
    </source>
</evidence>
<dbReference type="Proteomes" id="UP001175227">
    <property type="component" value="Unassembled WGS sequence"/>
</dbReference>
<reference evidence="3" key="1">
    <citation type="submission" date="2023-06" db="EMBL/GenBank/DDBJ databases">
        <authorList>
            <consortium name="Lawrence Berkeley National Laboratory"/>
            <person name="Ahrendt S."/>
            <person name="Sahu N."/>
            <person name="Indic B."/>
            <person name="Wong-Bajracharya J."/>
            <person name="Merenyi Z."/>
            <person name="Ke H.-M."/>
            <person name="Monk M."/>
            <person name="Kocsube S."/>
            <person name="Drula E."/>
            <person name="Lipzen A."/>
            <person name="Balint B."/>
            <person name="Henrissat B."/>
            <person name="Andreopoulos B."/>
            <person name="Martin F.M."/>
            <person name="Harder C.B."/>
            <person name="Rigling D."/>
            <person name="Ford K.L."/>
            <person name="Foster G.D."/>
            <person name="Pangilinan J."/>
            <person name="Papanicolaou A."/>
            <person name="Barry K."/>
            <person name="LaButti K."/>
            <person name="Viragh M."/>
            <person name="Koriabine M."/>
            <person name="Yan M."/>
            <person name="Riley R."/>
            <person name="Champramary S."/>
            <person name="Plett K.L."/>
            <person name="Tsai I.J."/>
            <person name="Slot J."/>
            <person name="Sipos G."/>
            <person name="Plett J."/>
            <person name="Nagy L.G."/>
            <person name="Grigoriev I.V."/>
        </authorList>
    </citation>
    <scope>NUCLEOTIDE SEQUENCE</scope>
    <source>
        <strain evidence="3">ICMP 16352</strain>
    </source>
</reference>
<feature type="transmembrane region" description="Helical" evidence="1">
    <location>
        <begin position="237"/>
        <end position="258"/>
    </location>
</feature>
<feature type="transmembrane region" description="Helical" evidence="1">
    <location>
        <begin position="208"/>
        <end position="231"/>
    </location>
</feature>
<proteinExistence type="predicted"/>
<feature type="transmembrane region" description="Helical" evidence="1">
    <location>
        <begin position="6"/>
        <end position="27"/>
    </location>
</feature>
<name>A0AA39PMZ3_9AGAR</name>
<dbReference type="Pfam" id="PF20152">
    <property type="entry name" value="DUF6534"/>
    <property type="match status" value="1"/>
</dbReference>
<accession>A0AA39PMZ3</accession>
<evidence type="ECO:0000259" key="2">
    <source>
        <dbReference type="Pfam" id="PF20152"/>
    </source>
</evidence>
<gene>
    <name evidence="3" type="ORF">IW261DRAFT_1653225</name>
</gene>
<dbReference type="InterPro" id="IPR045339">
    <property type="entry name" value="DUF6534"/>
</dbReference>
<dbReference type="PANTHER" id="PTHR40465">
    <property type="entry name" value="CHROMOSOME 1, WHOLE GENOME SHOTGUN SEQUENCE"/>
    <property type="match status" value="1"/>
</dbReference>
<evidence type="ECO:0000256" key="1">
    <source>
        <dbReference type="SAM" id="Phobius"/>
    </source>
</evidence>
<dbReference type="EMBL" id="JAUEPR010000003">
    <property type="protein sequence ID" value="KAK0487300.1"/>
    <property type="molecule type" value="Genomic_DNA"/>
</dbReference>
<organism evidence="3 4">
    <name type="scientific">Armillaria novae-zelandiae</name>
    <dbReference type="NCBI Taxonomy" id="153914"/>
    <lineage>
        <taxon>Eukaryota</taxon>
        <taxon>Fungi</taxon>
        <taxon>Dikarya</taxon>
        <taxon>Basidiomycota</taxon>
        <taxon>Agaricomycotina</taxon>
        <taxon>Agaricomycetes</taxon>
        <taxon>Agaricomycetidae</taxon>
        <taxon>Agaricales</taxon>
        <taxon>Marasmiineae</taxon>
        <taxon>Physalacriaceae</taxon>
        <taxon>Armillaria</taxon>
    </lineage>
</organism>
<comment type="caution">
    <text evidence="3">The sequence shown here is derived from an EMBL/GenBank/DDBJ whole genome shotgun (WGS) entry which is preliminary data.</text>
</comment>
<feature type="domain" description="DUF6534" evidence="2">
    <location>
        <begin position="176"/>
        <end position="263"/>
    </location>
</feature>